<dbReference type="RefSeq" id="WP_145851766.1">
    <property type="nucleotide sequence ID" value="NZ_RPFW01000001.1"/>
</dbReference>
<dbReference type="InterPro" id="IPR003594">
    <property type="entry name" value="HATPase_dom"/>
</dbReference>
<dbReference type="InterPro" id="IPR036890">
    <property type="entry name" value="HATPase_C_sf"/>
</dbReference>
<dbReference type="EMBL" id="RPFW01000001">
    <property type="protein sequence ID" value="TVZ07011.1"/>
    <property type="molecule type" value="Genomic_DNA"/>
</dbReference>
<keyword evidence="1" id="KW-0808">Transferase</keyword>
<dbReference type="PANTHER" id="PTHR35526:SF3">
    <property type="entry name" value="ANTI-SIGMA-F FACTOR RSBW"/>
    <property type="match status" value="1"/>
</dbReference>
<dbReference type="Proteomes" id="UP000460272">
    <property type="component" value="Unassembled WGS sequence"/>
</dbReference>
<evidence type="ECO:0000256" key="1">
    <source>
        <dbReference type="ARBA" id="ARBA00022527"/>
    </source>
</evidence>
<dbReference type="SUPFAM" id="SSF55874">
    <property type="entry name" value="ATPase domain of HSP90 chaperone/DNA topoisomerase II/histidine kinase"/>
    <property type="match status" value="1"/>
</dbReference>
<proteinExistence type="predicted"/>
<evidence type="ECO:0000259" key="2">
    <source>
        <dbReference type="Pfam" id="PF13581"/>
    </source>
</evidence>
<keyword evidence="3" id="KW-0547">Nucleotide-binding</keyword>
<name>A0A6P2CAN8_9ACTN</name>
<accession>A0A6P2CAN8</accession>
<keyword evidence="3" id="KW-0067">ATP-binding</keyword>
<keyword evidence="1" id="KW-0723">Serine/threonine-protein kinase</keyword>
<keyword evidence="1" id="KW-0418">Kinase</keyword>
<dbReference type="GO" id="GO:0005524">
    <property type="term" value="F:ATP binding"/>
    <property type="evidence" value="ECO:0007669"/>
    <property type="project" value="UniProtKB-KW"/>
</dbReference>
<evidence type="ECO:0000313" key="3">
    <source>
        <dbReference type="EMBL" id="TVZ07011.1"/>
    </source>
</evidence>
<dbReference type="Pfam" id="PF13581">
    <property type="entry name" value="HATPase_c_2"/>
    <property type="match status" value="1"/>
</dbReference>
<organism evidence="3 4">
    <name type="scientific">Trebonia kvetii</name>
    <dbReference type="NCBI Taxonomy" id="2480626"/>
    <lineage>
        <taxon>Bacteria</taxon>
        <taxon>Bacillati</taxon>
        <taxon>Actinomycetota</taxon>
        <taxon>Actinomycetes</taxon>
        <taxon>Streptosporangiales</taxon>
        <taxon>Treboniaceae</taxon>
        <taxon>Trebonia</taxon>
    </lineage>
</organism>
<gene>
    <name evidence="3" type="ORF">EAS64_06710</name>
</gene>
<sequence length="156" mass="16643">MTQMAPTRPYRSPVLPLPVAWHAFRMPLLADLTAAASARAVIEDVIRAWRVPVDADVAVLLTSELVTNAVTHGTKETDEFVLLAVACDAAVLRVDVHDGSGYLPVLDIAPADAETGRGLLLVTSLSAEWGSYRTSAGKAVYFTLELQPGLTSRSVS</sequence>
<dbReference type="PANTHER" id="PTHR35526">
    <property type="entry name" value="ANTI-SIGMA-F FACTOR RSBW-RELATED"/>
    <property type="match status" value="1"/>
</dbReference>
<reference evidence="3 4" key="1">
    <citation type="submission" date="2018-11" db="EMBL/GenBank/DDBJ databases">
        <title>Trebonia kvetii gen.nov., sp.nov., a novel acidophilic actinobacterium, and proposal of the new actinobacterial family Treboniaceae fam. nov.</title>
        <authorList>
            <person name="Rapoport D."/>
            <person name="Sagova-Mareckova M."/>
            <person name="Sedlacek I."/>
            <person name="Provaznik J."/>
            <person name="Kralova S."/>
            <person name="Pavlinic D."/>
            <person name="Benes V."/>
            <person name="Kopecky J."/>
        </authorList>
    </citation>
    <scope>NUCLEOTIDE SEQUENCE [LARGE SCALE GENOMIC DNA]</scope>
    <source>
        <strain evidence="3 4">15Tr583</strain>
    </source>
</reference>
<dbReference type="AlphaFoldDB" id="A0A6P2CAN8"/>
<keyword evidence="4" id="KW-1185">Reference proteome</keyword>
<dbReference type="GO" id="GO:0004674">
    <property type="term" value="F:protein serine/threonine kinase activity"/>
    <property type="evidence" value="ECO:0007669"/>
    <property type="project" value="UniProtKB-KW"/>
</dbReference>
<protein>
    <submittedName>
        <fullName evidence="3">ATP-binding protein</fullName>
    </submittedName>
</protein>
<evidence type="ECO:0000313" key="4">
    <source>
        <dbReference type="Proteomes" id="UP000460272"/>
    </source>
</evidence>
<dbReference type="OrthoDB" id="4251531at2"/>
<dbReference type="Gene3D" id="3.30.565.10">
    <property type="entry name" value="Histidine kinase-like ATPase, C-terminal domain"/>
    <property type="match status" value="1"/>
</dbReference>
<comment type="caution">
    <text evidence="3">The sequence shown here is derived from an EMBL/GenBank/DDBJ whole genome shotgun (WGS) entry which is preliminary data.</text>
</comment>
<dbReference type="CDD" id="cd16936">
    <property type="entry name" value="HATPase_RsbW-like"/>
    <property type="match status" value="1"/>
</dbReference>
<dbReference type="InterPro" id="IPR050267">
    <property type="entry name" value="Anti-sigma-factor_SerPK"/>
</dbReference>
<feature type="domain" description="Histidine kinase/HSP90-like ATPase" evidence="2">
    <location>
        <begin position="30"/>
        <end position="143"/>
    </location>
</feature>